<dbReference type="AlphaFoldDB" id="A0A5N0T9J9"/>
<dbReference type="Gene3D" id="3.30.70.120">
    <property type="match status" value="1"/>
</dbReference>
<dbReference type="EMBL" id="VYXP01000005">
    <property type="protein sequence ID" value="KAA9131610.1"/>
    <property type="molecule type" value="Genomic_DNA"/>
</dbReference>
<organism evidence="2 3">
    <name type="scientific">Marinihelvus fidelis</name>
    <dbReference type="NCBI Taxonomy" id="2613842"/>
    <lineage>
        <taxon>Bacteria</taxon>
        <taxon>Pseudomonadati</taxon>
        <taxon>Pseudomonadota</taxon>
        <taxon>Gammaproteobacteria</taxon>
        <taxon>Chromatiales</taxon>
        <taxon>Wenzhouxiangellaceae</taxon>
        <taxon>Marinihelvus</taxon>
    </lineage>
</organism>
<dbReference type="PANTHER" id="PTHR23419">
    <property type="entry name" value="DIVALENT CATION TOLERANCE CUTA-RELATED"/>
    <property type="match status" value="1"/>
</dbReference>
<comment type="caution">
    <text evidence="2">The sequence shown here is derived from an EMBL/GenBank/DDBJ whole genome shotgun (WGS) entry which is preliminary data.</text>
</comment>
<dbReference type="SUPFAM" id="SSF54913">
    <property type="entry name" value="GlnB-like"/>
    <property type="match status" value="1"/>
</dbReference>
<dbReference type="Pfam" id="PF03091">
    <property type="entry name" value="CutA1"/>
    <property type="match status" value="1"/>
</dbReference>
<dbReference type="PANTHER" id="PTHR23419:SF8">
    <property type="entry name" value="FI09726P"/>
    <property type="match status" value="1"/>
</dbReference>
<keyword evidence="3" id="KW-1185">Reference proteome</keyword>
<gene>
    <name evidence="2" type="ORF">F3N42_09855</name>
</gene>
<sequence length="106" mass="12209">MNETITIFCTCPDEETAGRLAEGLVEARHAACVNILPGVRSVYRWEDRVERAREALMIIKTTSTHFFVIERWMAEHHPYDVPELVAVRAEHVSEPYLAWLRQSVSV</sequence>
<comment type="similarity">
    <text evidence="1">Belongs to the CutA family.</text>
</comment>
<evidence type="ECO:0000313" key="2">
    <source>
        <dbReference type="EMBL" id="KAA9131610.1"/>
    </source>
</evidence>
<dbReference type="InterPro" id="IPR004323">
    <property type="entry name" value="Ion_tolerance_CutA"/>
</dbReference>
<evidence type="ECO:0000313" key="3">
    <source>
        <dbReference type="Proteomes" id="UP000325372"/>
    </source>
</evidence>
<dbReference type="GO" id="GO:0010038">
    <property type="term" value="P:response to metal ion"/>
    <property type="evidence" value="ECO:0007669"/>
    <property type="project" value="InterPro"/>
</dbReference>
<dbReference type="InterPro" id="IPR015867">
    <property type="entry name" value="N-reg_PII/ATP_PRibTrfase_C"/>
</dbReference>
<dbReference type="GO" id="GO:0005507">
    <property type="term" value="F:copper ion binding"/>
    <property type="evidence" value="ECO:0007669"/>
    <property type="project" value="TreeGrafter"/>
</dbReference>
<dbReference type="RefSeq" id="WP_150864270.1">
    <property type="nucleotide sequence ID" value="NZ_VYXP01000005.1"/>
</dbReference>
<proteinExistence type="inferred from homology"/>
<accession>A0A5N0T9J9</accession>
<dbReference type="Proteomes" id="UP000325372">
    <property type="component" value="Unassembled WGS sequence"/>
</dbReference>
<reference evidence="2 3" key="1">
    <citation type="submission" date="2019-09" db="EMBL/GenBank/DDBJ databases">
        <title>Wenzhouxiangella sp. Genome sequencing and assembly.</title>
        <authorList>
            <person name="Zhang R."/>
        </authorList>
    </citation>
    <scope>NUCLEOTIDE SEQUENCE [LARGE SCALE GENOMIC DNA]</scope>
    <source>
        <strain evidence="2 3">W260</strain>
    </source>
</reference>
<name>A0A5N0T9J9_9GAMM</name>
<evidence type="ECO:0000256" key="1">
    <source>
        <dbReference type="ARBA" id="ARBA00010169"/>
    </source>
</evidence>
<dbReference type="InterPro" id="IPR011322">
    <property type="entry name" value="N-reg_PII-like_a/b"/>
</dbReference>
<protein>
    <submittedName>
        <fullName evidence="2">Divalent-cation tolerance protein CutA</fullName>
    </submittedName>
</protein>